<organism evidence="2">
    <name type="scientific">Anopheles triannulatus</name>
    <dbReference type="NCBI Taxonomy" id="58253"/>
    <lineage>
        <taxon>Eukaryota</taxon>
        <taxon>Metazoa</taxon>
        <taxon>Ecdysozoa</taxon>
        <taxon>Arthropoda</taxon>
        <taxon>Hexapoda</taxon>
        <taxon>Insecta</taxon>
        <taxon>Pterygota</taxon>
        <taxon>Neoptera</taxon>
        <taxon>Endopterygota</taxon>
        <taxon>Diptera</taxon>
        <taxon>Nematocera</taxon>
        <taxon>Culicoidea</taxon>
        <taxon>Culicidae</taxon>
        <taxon>Anophelinae</taxon>
        <taxon>Anopheles</taxon>
    </lineage>
</organism>
<dbReference type="AlphaFoldDB" id="A0A2M4B1W8"/>
<dbReference type="EMBL" id="GGFK01013694">
    <property type="protein sequence ID" value="MBW47015.1"/>
    <property type="molecule type" value="Transcribed_RNA"/>
</dbReference>
<feature type="chain" id="PRO_5014682375" evidence="1">
    <location>
        <begin position="18"/>
        <end position="77"/>
    </location>
</feature>
<proteinExistence type="predicted"/>
<accession>A0A2M4B1W8</accession>
<keyword evidence="1" id="KW-0732">Signal</keyword>
<name>A0A2M4B1W8_9DIPT</name>
<reference evidence="2" key="1">
    <citation type="submission" date="2018-01" db="EMBL/GenBank/DDBJ databases">
        <title>An insight into the sialome of Amazonian anophelines.</title>
        <authorList>
            <person name="Ribeiro J.M."/>
            <person name="Scarpassa V."/>
            <person name="Calvo E."/>
        </authorList>
    </citation>
    <scope>NUCLEOTIDE SEQUENCE</scope>
    <source>
        <tissue evidence="2">Salivary glands</tissue>
    </source>
</reference>
<sequence>MCVWMCVFLSTLRATPCTPIIHQSNTNNLMPEQNAARENNREKAKVGLKREQNINDRQQTSSIVVYACACARMTAAL</sequence>
<feature type="signal peptide" evidence="1">
    <location>
        <begin position="1"/>
        <end position="17"/>
    </location>
</feature>
<evidence type="ECO:0000256" key="1">
    <source>
        <dbReference type="SAM" id="SignalP"/>
    </source>
</evidence>
<evidence type="ECO:0000313" key="2">
    <source>
        <dbReference type="EMBL" id="MBW47015.1"/>
    </source>
</evidence>
<protein>
    <submittedName>
        <fullName evidence="2">Putative secreted protein</fullName>
    </submittedName>
</protein>